<sequence length="117" mass="12868">MSMSMFEIHFWPDHKRIKVRAGTTLLDAGNKAKVHIRTRCGAKAACLMCKVKVDDQSGLAPLNTNERLKLGSLADDGVRLACQARVTGDVDVHIPEDPLKAAIRAQLARQAEDDDFI</sequence>
<dbReference type="CDD" id="cd00207">
    <property type="entry name" value="fer2"/>
    <property type="match status" value="1"/>
</dbReference>
<dbReference type="AlphaFoldDB" id="A0A197ZYK7"/>
<dbReference type="Pfam" id="PF00111">
    <property type="entry name" value="Fer2"/>
    <property type="match status" value="1"/>
</dbReference>
<dbReference type="PROSITE" id="PS51085">
    <property type="entry name" value="2FE2S_FER_2"/>
    <property type="match status" value="1"/>
</dbReference>
<dbReference type="InterPro" id="IPR012675">
    <property type="entry name" value="Beta-grasp_dom_sf"/>
</dbReference>
<evidence type="ECO:0000259" key="3">
    <source>
        <dbReference type="PROSITE" id="PS51085"/>
    </source>
</evidence>
<reference evidence="4 5" key="1">
    <citation type="submission" date="2016-05" db="EMBL/GenBank/DDBJ databases">
        <title>Paenibacillus sp. 1ZS3-15 nov., isolated from the rhizosphere soil.</title>
        <authorList>
            <person name="Zhang X.X."/>
            <person name="Zhang J."/>
        </authorList>
    </citation>
    <scope>NUCLEOTIDE SEQUENCE [LARGE SCALE GENOMIC DNA]</scope>
    <source>
        <strain evidence="4 5">1ZS3-15</strain>
    </source>
</reference>
<dbReference type="GO" id="GO:0051536">
    <property type="term" value="F:iron-sulfur cluster binding"/>
    <property type="evidence" value="ECO:0007669"/>
    <property type="project" value="InterPro"/>
</dbReference>
<proteinExistence type="predicted"/>
<evidence type="ECO:0000313" key="5">
    <source>
        <dbReference type="Proteomes" id="UP000078454"/>
    </source>
</evidence>
<gene>
    <name evidence="4" type="ORF">A8708_11955</name>
</gene>
<evidence type="ECO:0000313" key="4">
    <source>
        <dbReference type="EMBL" id="OAS14070.1"/>
    </source>
</evidence>
<dbReference type="InterPro" id="IPR036010">
    <property type="entry name" value="2Fe-2S_ferredoxin-like_sf"/>
</dbReference>
<dbReference type="PANTHER" id="PTHR43644:SF1">
    <property type="entry name" value="NAD(P)H-FLAVIN REDUCTASE"/>
    <property type="match status" value="1"/>
</dbReference>
<dbReference type="PANTHER" id="PTHR43644">
    <property type="entry name" value="NA(+)-TRANSLOCATING NADH-QUINONE REDUCTASE SUBUNIT"/>
    <property type="match status" value="1"/>
</dbReference>
<evidence type="ECO:0000256" key="2">
    <source>
        <dbReference type="ARBA" id="ARBA00022827"/>
    </source>
</evidence>
<dbReference type="STRING" id="1850517.A8708_11955"/>
<accession>A0A197ZYK7</accession>
<dbReference type="OrthoDB" id="9810588at2"/>
<keyword evidence="2" id="KW-0274">FAD</keyword>
<name>A0A197ZYK7_9BACL</name>
<protein>
    <submittedName>
        <fullName evidence="4">Ferredoxin</fullName>
    </submittedName>
</protein>
<dbReference type="Proteomes" id="UP000078454">
    <property type="component" value="Unassembled WGS sequence"/>
</dbReference>
<keyword evidence="5" id="KW-1185">Reference proteome</keyword>
<evidence type="ECO:0000256" key="1">
    <source>
        <dbReference type="ARBA" id="ARBA00022630"/>
    </source>
</evidence>
<dbReference type="SUPFAM" id="SSF54292">
    <property type="entry name" value="2Fe-2S ferredoxin-like"/>
    <property type="match status" value="1"/>
</dbReference>
<dbReference type="InterPro" id="IPR001041">
    <property type="entry name" value="2Fe-2S_ferredoxin-type"/>
</dbReference>
<comment type="caution">
    <text evidence="4">The sequence shown here is derived from an EMBL/GenBank/DDBJ whole genome shotgun (WGS) entry which is preliminary data.</text>
</comment>
<dbReference type="EMBL" id="LYPB01000091">
    <property type="protein sequence ID" value="OAS14070.1"/>
    <property type="molecule type" value="Genomic_DNA"/>
</dbReference>
<dbReference type="Gene3D" id="3.10.20.30">
    <property type="match status" value="1"/>
</dbReference>
<keyword evidence="1" id="KW-0285">Flavoprotein</keyword>
<feature type="domain" description="2Fe-2S ferredoxin-type" evidence="3">
    <location>
        <begin position="6"/>
        <end position="98"/>
    </location>
</feature>
<organism evidence="4 5">
    <name type="scientific">Paenibacillus oryzisoli</name>
    <dbReference type="NCBI Taxonomy" id="1850517"/>
    <lineage>
        <taxon>Bacteria</taxon>
        <taxon>Bacillati</taxon>
        <taxon>Bacillota</taxon>
        <taxon>Bacilli</taxon>
        <taxon>Bacillales</taxon>
        <taxon>Paenibacillaceae</taxon>
        <taxon>Paenibacillus</taxon>
    </lineage>
</organism>